<dbReference type="Pfam" id="PF19081">
    <property type="entry name" value="Ig_7"/>
    <property type="match status" value="1"/>
</dbReference>
<dbReference type="Gene3D" id="2.60.40.1080">
    <property type="match status" value="5"/>
</dbReference>
<dbReference type="InterPro" id="IPR003343">
    <property type="entry name" value="Big_2"/>
</dbReference>
<dbReference type="RefSeq" id="WP_170123245.1">
    <property type="nucleotide sequence ID" value="NZ_QKLU01000001.1"/>
</dbReference>
<accession>A0A318UMF3</accession>
<proteinExistence type="predicted"/>
<organism evidence="2 3">
    <name type="scientific">Pedobacter nutrimenti</name>
    <dbReference type="NCBI Taxonomy" id="1241337"/>
    <lineage>
        <taxon>Bacteria</taxon>
        <taxon>Pseudomonadati</taxon>
        <taxon>Bacteroidota</taxon>
        <taxon>Sphingobacteriia</taxon>
        <taxon>Sphingobacteriales</taxon>
        <taxon>Sphingobacteriaceae</taxon>
        <taxon>Pedobacter</taxon>
    </lineage>
</organism>
<comment type="caution">
    <text evidence="2">The sequence shown here is derived from an EMBL/GenBank/DDBJ whole genome shotgun (WGS) entry which is preliminary data.</text>
</comment>
<dbReference type="SUPFAM" id="SSF49373">
    <property type="entry name" value="Invasin/intimin cell-adhesion fragments"/>
    <property type="match status" value="4"/>
</dbReference>
<reference evidence="2 3" key="1">
    <citation type="submission" date="2018-06" db="EMBL/GenBank/DDBJ databases">
        <title>Genomic Encyclopedia of Archaeal and Bacterial Type Strains, Phase II (KMG-II): from individual species to whole genera.</title>
        <authorList>
            <person name="Goeker M."/>
        </authorList>
    </citation>
    <scope>NUCLEOTIDE SEQUENCE [LARGE SCALE GENOMIC DNA]</scope>
    <source>
        <strain evidence="2 3">DSM 27372</strain>
    </source>
</reference>
<dbReference type="InterPro" id="IPR008964">
    <property type="entry name" value="Invasin/intimin_cell_adhesion"/>
</dbReference>
<feature type="domain" description="BIG2" evidence="1">
    <location>
        <begin position="622"/>
        <end position="700"/>
    </location>
</feature>
<dbReference type="InterPro" id="IPR044023">
    <property type="entry name" value="Ig_7"/>
</dbReference>
<dbReference type="EMBL" id="QKLU01000001">
    <property type="protein sequence ID" value="PYF76710.1"/>
    <property type="molecule type" value="Genomic_DNA"/>
</dbReference>
<feature type="domain" description="BIG2" evidence="1">
    <location>
        <begin position="395"/>
        <end position="461"/>
    </location>
</feature>
<dbReference type="SMART" id="SM00635">
    <property type="entry name" value="BID_2"/>
    <property type="match status" value="5"/>
</dbReference>
<evidence type="ECO:0000259" key="1">
    <source>
        <dbReference type="SMART" id="SM00635"/>
    </source>
</evidence>
<dbReference type="Pfam" id="PF02368">
    <property type="entry name" value="Big_2"/>
    <property type="match status" value="5"/>
</dbReference>
<dbReference type="Proteomes" id="UP000248198">
    <property type="component" value="Unassembled WGS sequence"/>
</dbReference>
<evidence type="ECO:0000313" key="2">
    <source>
        <dbReference type="EMBL" id="PYF76710.1"/>
    </source>
</evidence>
<name>A0A318UMF3_9SPHI</name>
<keyword evidence="3" id="KW-1185">Reference proteome</keyword>
<evidence type="ECO:0000313" key="3">
    <source>
        <dbReference type="Proteomes" id="UP000248198"/>
    </source>
</evidence>
<feature type="domain" description="BIG2" evidence="1">
    <location>
        <begin position="466"/>
        <end position="543"/>
    </location>
</feature>
<feature type="domain" description="BIG2" evidence="1">
    <location>
        <begin position="711"/>
        <end position="778"/>
    </location>
</feature>
<protein>
    <submittedName>
        <fullName evidence="2">Ig-like protein group 2</fullName>
    </submittedName>
</protein>
<gene>
    <name evidence="2" type="ORF">B0O44_101181</name>
</gene>
<dbReference type="AlphaFoldDB" id="A0A318UMF3"/>
<sequence length="900" mass="89807">MVAGREVAKGQLKTYANTLGVVTSGVTNAGNAVLQNETFATITGGALGGTASVQVLFASPVPANTLVYVKVSTASSVGVTAYSGGTTTNLGTPVTITTSSAILNAPDNSNYYIAISSASAFNSVKVEVTGALLGSNTANLFYVFYNQTNPADCGTGMSTSTTTSGVLVGGGITSPNNAIDADPNSFAYLTLGTLAVAGTVTESIYFSGPSNAGDAVRTTFSIPQSVLSLGLLSNVSVQAYKGLTPIGTPQSLGALLTLDLLGLLNNGAKYTFYFVPGQAFDRVEFTVGGVVSLLGGLNLYDVQRVPSPLLTNESALGVISVCGTSVTLSILTPQSGVTYNWYNVATGGSILATGTSYNVTGLTTGTTSNYYVEAIKPGCSNSVRVPFQIKSIAPPVVNPNTGPAAVCTTQSITLSNTTPSGVWSSSDNTIATVNSSGLVAGVAAGTATISYTVTDATTGCTNAATTLVTVSTFPSAGTITGTNLICAQKTATLTSSVNGGTWSSSDVTKATINSTSGLLTGVAAGTVTITYTVNNGTCSNNTTMNVQVNALPTVNPITGTTSVCVGKTTTLANTTVNGTWSSDNTNVATVNSSGLVTGVTAGTANISYTVSDGLSSNCTNAASATVTVNPLPIINPITGTTAVCVNATTQLASTTNGGVWSSSDATKATVNSSGLVTGVAAGTATITYTVTNGSGCTTAVTTSVTINALPVVAPITGTPSVCVNATTQLASTTNGGVWSSSDATKATVNSSGLVSGVAAGTATITYTVTNGSGCTTVVTSSVTINALPSITLGPVPNTCQENSSFTLTYTFTSGAPTSYSIIWDSTAQSKGFVNNSNTPFSGGSITITKPTGPLVLSGTYNGTLTVNNGTCTSAMVPISVTVTPKPPSPSVSLHTNSQYN</sequence>
<feature type="domain" description="BIG2" evidence="1">
    <location>
        <begin position="550"/>
        <end position="620"/>
    </location>
</feature>